<gene>
    <name evidence="7" type="ORF">HMPREF9064_0713</name>
</gene>
<sequence length="287" mass="32173">MLFIKCGLLLNHLSVQSASSDIKEATMKKMPVLFVGHGSPMNVLDKENPFNQNLSLITQKFAKPKAILMISAHWYSSRLQVTSGEQPEMIYDFYGFPEALSQVQYPAPGSPELAEQVRSLLQPENVEMNSTRGFDHGAWAVLKFLYPDADIPVVQLSLNRLQPAQWHFNLAKKLAALREQGVLIIGSGNIVHNLRAISWEYIDQIGAGYDWAYAFRDHINHAMTTQNDDELVHYDQFGESAALSVPTPDHYLPLLYVMALREPDEKVAFFNDHLIAGSLSMTSVLVG</sequence>
<proteinExistence type="inferred from homology"/>
<dbReference type="AlphaFoldDB" id="E6KX19"/>
<dbReference type="NCBIfam" id="NF007914">
    <property type="entry name" value="PRK10628.1"/>
    <property type="match status" value="1"/>
</dbReference>
<dbReference type="STRING" id="739.GCA_001059425_00367"/>
<reference evidence="7 8" key="1">
    <citation type="submission" date="2010-12" db="EMBL/GenBank/DDBJ databases">
        <authorList>
            <person name="Muzny D."/>
            <person name="Qin X."/>
            <person name="Deng J."/>
            <person name="Jiang H."/>
            <person name="Liu Y."/>
            <person name="Qu J."/>
            <person name="Song X.-Z."/>
            <person name="Zhang L."/>
            <person name="Thornton R."/>
            <person name="Coyle M."/>
            <person name="Francisco L."/>
            <person name="Jackson L."/>
            <person name="Javaid M."/>
            <person name="Korchina V."/>
            <person name="Kovar C."/>
            <person name="Mata R."/>
            <person name="Mathew T."/>
            <person name="Ngo R."/>
            <person name="Nguyen L."/>
            <person name="Nguyen N."/>
            <person name="Okwuonu G."/>
            <person name="Ongeri F."/>
            <person name="Pham C."/>
            <person name="Simmons D."/>
            <person name="Wilczek-Boney K."/>
            <person name="Hale W."/>
            <person name="Jakkamsetti A."/>
            <person name="Pham P."/>
            <person name="Ruth R."/>
            <person name="San Lucas F."/>
            <person name="Warren J."/>
            <person name="Zhang J."/>
            <person name="Zhao Z."/>
            <person name="Zhou C."/>
            <person name="Zhu D."/>
            <person name="Lee S."/>
            <person name="Bess C."/>
            <person name="Blankenburg K."/>
            <person name="Forbes L."/>
            <person name="Fu Q."/>
            <person name="Gubbala S."/>
            <person name="Hirani K."/>
            <person name="Jayaseelan J.C."/>
            <person name="Lara F."/>
            <person name="Munidasa M."/>
            <person name="Palculict T."/>
            <person name="Patil S."/>
            <person name="Pu L.-L."/>
            <person name="Saada N."/>
            <person name="Tang L."/>
            <person name="Weissenberger G."/>
            <person name="Zhu Y."/>
            <person name="Hemphill L."/>
            <person name="Shang Y."/>
            <person name="Youmans B."/>
            <person name="Ayvaz T."/>
            <person name="Ross M."/>
            <person name="Santibanez J."/>
            <person name="Aqrawi P."/>
            <person name="Gross S."/>
            <person name="Joshi V."/>
            <person name="Fowler G."/>
            <person name="Nazareth L."/>
            <person name="Reid J."/>
            <person name="Worley K."/>
            <person name="Petrosino J."/>
            <person name="Highlander S."/>
            <person name="Gibbs R."/>
        </authorList>
    </citation>
    <scope>NUCLEOTIDE SEQUENCE [LARGE SCALE GENOMIC DNA]</scope>
    <source>
        <strain evidence="7 8">ATCC 33393</strain>
    </source>
</reference>
<evidence type="ECO:0000256" key="2">
    <source>
        <dbReference type="ARBA" id="ARBA00007581"/>
    </source>
</evidence>
<evidence type="ECO:0000259" key="6">
    <source>
        <dbReference type="Pfam" id="PF02900"/>
    </source>
</evidence>
<dbReference type="PANTHER" id="PTHR30096:SF0">
    <property type="entry name" value="4,5-DOPA DIOXYGENASE EXTRADIOL-LIKE PROTEIN"/>
    <property type="match status" value="1"/>
</dbReference>
<dbReference type="GO" id="GO:0016702">
    <property type="term" value="F:oxidoreductase activity, acting on single donors with incorporation of molecular oxygen, incorporation of two atoms of oxygen"/>
    <property type="evidence" value="ECO:0007669"/>
    <property type="project" value="UniProtKB-ARBA"/>
</dbReference>
<dbReference type="SUPFAM" id="SSF53213">
    <property type="entry name" value="LigB-like"/>
    <property type="match status" value="1"/>
</dbReference>
<dbReference type="PIRSF" id="PIRSF006157">
    <property type="entry name" value="Doxgns_DODA"/>
    <property type="match status" value="1"/>
</dbReference>
<name>E6KX19_9PAST</name>
<dbReference type="HOGENOM" id="CLU_046582_2_0_6"/>
<dbReference type="GO" id="GO:0008270">
    <property type="term" value="F:zinc ion binding"/>
    <property type="evidence" value="ECO:0007669"/>
    <property type="project" value="InterPro"/>
</dbReference>
<dbReference type="Gene3D" id="3.40.830.10">
    <property type="entry name" value="LigB-like"/>
    <property type="match status" value="1"/>
</dbReference>
<dbReference type="InterPro" id="IPR004183">
    <property type="entry name" value="Xdiol_dOase_suB"/>
</dbReference>
<evidence type="ECO:0000256" key="4">
    <source>
        <dbReference type="ARBA" id="ARBA00022833"/>
    </source>
</evidence>
<evidence type="ECO:0000313" key="8">
    <source>
        <dbReference type="Proteomes" id="UP000032871"/>
    </source>
</evidence>
<dbReference type="Proteomes" id="UP000032871">
    <property type="component" value="Unassembled WGS sequence"/>
</dbReference>
<organism evidence="7 8">
    <name type="scientific">Aggregatibacter segnis ATCC 33393</name>
    <dbReference type="NCBI Taxonomy" id="888057"/>
    <lineage>
        <taxon>Bacteria</taxon>
        <taxon>Pseudomonadati</taxon>
        <taxon>Pseudomonadota</taxon>
        <taxon>Gammaproteobacteria</taxon>
        <taxon>Pasteurellales</taxon>
        <taxon>Pasteurellaceae</taxon>
        <taxon>Aggregatibacter</taxon>
    </lineage>
</organism>
<dbReference type="EMBL" id="AEPS01000003">
    <property type="protein sequence ID" value="EFU68050.1"/>
    <property type="molecule type" value="Genomic_DNA"/>
</dbReference>
<dbReference type="CDD" id="cd07363">
    <property type="entry name" value="45_DOPA_Dioxygenase"/>
    <property type="match status" value="1"/>
</dbReference>
<comment type="caution">
    <text evidence="7">The sequence shown here is derived from an EMBL/GenBank/DDBJ whole genome shotgun (WGS) entry which is preliminary data.</text>
</comment>
<evidence type="ECO:0000256" key="5">
    <source>
        <dbReference type="ARBA" id="ARBA00023002"/>
    </source>
</evidence>
<evidence type="ECO:0000256" key="3">
    <source>
        <dbReference type="ARBA" id="ARBA00022723"/>
    </source>
</evidence>
<keyword evidence="7" id="KW-0223">Dioxygenase</keyword>
<keyword evidence="3" id="KW-0479">Metal-binding</keyword>
<dbReference type="Pfam" id="PF02900">
    <property type="entry name" value="LigB"/>
    <property type="match status" value="1"/>
</dbReference>
<comment type="cofactor">
    <cofactor evidence="1">
        <name>Zn(2+)</name>
        <dbReference type="ChEBI" id="CHEBI:29105"/>
    </cofactor>
</comment>
<protein>
    <submittedName>
        <fullName evidence="7">Catalytic LigB subunit of aromatic ring-opening dioxygenase</fullName>
    </submittedName>
</protein>
<feature type="domain" description="Extradiol ring-cleavage dioxygenase class III enzyme subunit B" evidence="6">
    <location>
        <begin position="54"/>
        <end position="200"/>
    </location>
</feature>
<evidence type="ECO:0000256" key="1">
    <source>
        <dbReference type="ARBA" id="ARBA00001947"/>
    </source>
</evidence>
<keyword evidence="8" id="KW-1185">Reference proteome</keyword>
<dbReference type="InterPro" id="IPR014436">
    <property type="entry name" value="Extradiol_dOase_DODA"/>
</dbReference>
<keyword evidence="4" id="KW-0862">Zinc</keyword>
<evidence type="ECO:0000313" key="7">
    <source>
        <dbReference type="EMBL" id="EFU68050.1"/>
    </source>
</evidence>
<keyword evidence="5" id="KW-0560">Oxidoreductase</keyword>
<dbReference type="GO" id="GO:0008198">
    <property type="term" value="F:ferrous iron binding"/>
    <property type="evidence" value="ECO:0007669"/>
    <property type="project" value="InterPro"/>
</dbReference>
<accession>E6KX19</accession>
<dbReference type="PANTHER" id="PTHR30096">
    <property type="entry name" value="4,5-DOPA DIOXYGENASE EXTRADIOL-LIKE PROTEIN"/>
    <property type="match status" value="1"/>
</dbReference>
<comment type="similarity">
    <text evidence="2">Belongs to the DODA-type extradiol aromatic ring-opening dioxygenase family.</text>
</comment>